<keyword evidence="4" id="KW-0449">Lipoprotein</keyword>
<evidence type="ECO:0000259" key="6">
    <source>
        <dbReference type="Pfam" id="PF09864"/>
    </source>
</evidence>
<dbReference type="InterPro" id="IPR018660">
    <property type="entry name" value="MliC"/>
</dbReference>
<evidence type="ECO:0000256" key="4">
    <source>
        <dbReference type="ARBA" id="ARBA00023288"/>
    </source>
</evidence>
<keyword evidence="3" id="KW-0564">Palmitate</keyword>
<gene>
    <name evidence="7" type="ORF">LJ739_05525</name>
</gene>
<organism evidence="7 8">
    <name type="scientific">Fluctibacter halophilus</name>
    <dbReference type="NCBI Taxonomy" id="226011"/>
    <lineage>
        <taxon>Bacteria</taxon>
        <taxon>Pseudomonadati</taxon>
        <taxon>Pseudomonadota</taxon>
        <taxon>Gammaproteobacteria</taxon>
        <taxon>Alteromonadales</taxon>
        <taxon>Alteromonadaceae</taxon>
        <taxon>Fluctibacter</taxon>
    </lineage>
</organism>
<dbReference type="EMBL" id="JAJEWP010000001">
    <property type="protein sequence ID" value="MCC2615695.1"/>
    <property type="molecule type" value="Genomic_DNA"/>
</dbReference>
<dbReference type="InterPro" id="IPR036328">
    <property type="entry name" value="MliC_sf"/>
</dbReference>
<feature type="domain" description="C-type lysozyme inhibitor" evidence="6">
    <location>
        <begin position="94"/>
        <end position="156"/>
    </location>
</feature>
<feature type="chain" id="PRO_5046276354" evidence="5">
    <location>
        <begin position="23"/>
        <end position="166"/>
    </location>
</feature>
<protein>
    <submittedName>
        <fullName evidence="7">MliC family protein</fullName>
    </submittedName>
</protein>
<dbReference type="Proteomes" id="UP001520878">
    <property type="component" value="Unassembled WGS sequence"/>
</dbReference>
<keyword evidence="8" id="KW-1185">Reference proteome</keyword>
<dbReference type="Gene3D" id="2.40.128.200">
    <property type="match status" value="1"/>
</dbReference>
<reference evidence="7 8" key="1">
    <citation type="submission" date="2021-10" db="EMBL/GenBank/DDBJ databases">
        <title>Draft genome of Aestuariibacter halophilus JC2043.</title>
        <authorList>
            <person name="Emsley S.A."/>
            <person name="Pfannmuller K.M."/>
            <person name="Ushijima B."/>
            <person name="Saw J.H."/>
            <person name="Videau P."/>
        </authorList>
    </citation>
    <scope>NUCLEOTIDE SEQUENCE [LARGE SCALE GENOMIC DNA]</scope>
    <source>
        <strain evidence="7 8">JC2043</strain>
    </source>
</reference>
<comment type="caution">
    <text evidence="7">The sequence shown here is derived from an EMBL/GenBank/DDBJ whole genome shotgun (WGS) entry which is preliminary data.</text>
</comment>
<keyword evidence="2" id="KW-0472">Membrane</keyword>
<evidence type="ECO:0000256" key="2">
    <source>
        <dbReference type="ARBA" id="ARBA00023136"/>
    </source>
</evidence>
<dbReference type="Pfam" id="PF09864">
    <property type="entry name" value="MliC"/>
    <property type="match status" value="1"/>
</dbReference>
<evidence type="ECO:0000313" key="8">
    <source>
        <dbReference type="Proteomes" id="UP001520878"/>
    </source>
</evidence>
<accession>A0ABS8G568</accession>
<dbReference type="SUPFAM" id="SSF141488">
    <property type="entry name" value="YdhA-like"/>
    <property type="match status" value="1"/>
</dbReference>
<evidence type="ECO:0000313" key="7">
    <source>
        <dbReference type="EMBL" id="MCC2615695.1"/>
    </source>
</evidence>
<evidence type="ECO:0000256" key="1">
    <source>
        <dbReference type="ARBA" id="ARBA00022729"/>
    </source>
</evidence>
<name>A0ABS8G568_9ALTE</name>
<dbReference type="RefSeq" id="WP_229157839.1">
    <property type="nucleotide sequence ID" value="NZ_JAJEWP010000001.1"/>
</dbReference>
<evidence type="ECO:0000256" key="5">
    <source>
        <dbReference type="SAM" id="SignalP"/>
    </source>
</evidence>
<feature type="signal peptide" evidence="5">
    <location>
        <begin position="1"/>
        <end position="22"/>
    </location>
</feature>
<proteinExistence type="predicted"/>
<dbReference type="PROSITE" id="PS51257">
    <property type="entry name" value="PROKAR_LIPOPROTEIN"/>
    <property type="match status" value="1"/>
</dbReference>
<sequence>MMSTRLLAISALLLLLSGCQTLDNQSTDNALPAQTVLENGKVGPACLDYFDGCNQCRRMYINGPAACTKKACQTYKKPVCHKTASADMPTYSEFRCGEGTIIVIHHADSARISGAMLAEPFELPRVTSASGLKYADGQRAFWQKVDEATLQLSQDGDTVQCQLIPR</sequence>
<keyword evidence="1 5" id="KW-0732">Signal</keyword>
<evidence type="ECO:0000256" key="3">
    <source>
        <dbReference type="ARBA" id="ARBA00023139"/>
    </source>
</evidence>